<dbReference type="AlphaFoldDB" id="A0A6A4IH55"/>
<sequence>MHSTCCLHWLPLMLISRALAAEYVVPSTWNGTNITASSEQRQLTIAAAIQEEFTNGTSPTDEDFYSILAVCDFYSNTTLYKNQVSAYFATATFQPNNNKLLCTSSSLESICLSDKTYILVFSNLGIDAVRAYRVYGDSAMLDLATQVWEFCRSYTISPGDVSAGSIATKSFNVGKTCSGGACILFLPDI</sequence>
<dbReference type="OrthoDB" id="3068171at2759"/>
<organism evidence="2 3">
    <name type="scientific">Gymnopus androsaceus JB14</name>
    <dbReference type="NCBI Taxonomy" id="1447944"/>
    <lineage>
        <taxon>Eukaryota</taxon>
        <taxon>Fungi</taxon>
        <taxon>Dikarya</taxon>
        <taxon>Basidiomycota</taxon>
        <taxon>Agaricomycotina</taxon>
        <taxon>Agaricomycetes</taxon>
        <taxon>Agaricomycetidae</taxon>
        <taxon>Agaricales</taxon>
        <taxon>Marasmiineae</taxon>
        <taxon>Omphalotaceae</taxon>
        <taxon>Gymnopus</taxon>
    </lineage>
</organism>
<keyword evidence="1" id="KW-0732">Signal</keyword>
<feature type="signal peptide" evidence="1">
    <location>
        <begin position="1"/>
        <end position="20"/>
    </location>
</feature>
<proteinExistence type="predicted"/>
<accession>A0A6A4IH55</accession>
<gene>
    <name evidence="2" type="ORF">BT96DRAFT_461911</name>
</gene>
<evidence type="ECO:0000313" key="3">
    <source>
        <dbReference type="Proteomes" id="UP000799118"/>
    </source>
</evidence>
<evidence type="ECO:0000256" key="1">
    <source>
        <dbReference type="SAM" id="SignalP"/>
    </source>
</evidence>
<dbReference type="EMBL" id="ML769386">
    <property type="protein sequence ID" value="KAE9409946.1"/>
    <property type="molecule type" value="Genomic_DNA"/>
</dbReference>
<name>A0A6A4IH55_9AGAR</name>
<evidence type="ECO:0000313" key="2">
    <source>
        <dbReference type="EMBL" id="KAE9409946.1"/>
    </source>
</evidence>
<dbReference type="Proteomes" id="UP000799118">
    <property type="component" value="Unassembled WGS sequence"/>
</dbReference>
<keyword evidence="3" id="KW-1185">Reference proteome</keyword>
<protein>
    <submittedName>
        <fullName evidence="2">Uncharacterized protein</fullName>
    </submittedName>
</protein>
<reference evidence="2" key="1">
    <citation type="journal article" date="2019" name="Environ. Microbiol.">
        <title>Fungal ecological strategies reflected in gene transcription - a case study of two litter decomposers.</title>
        <authorList>
            <person name="Barbi F."/>
            <person name="Kohler A."/>
            <person name="Barry K."/>
            <person name="Baskaran P."/>
            <person name="Daum C."/>
            <person name="Fauchery L."/>
            <person name="Ihrmark K."/>
            <person name="Kuo A."/>
            <person name="LaButti K."/>
            <person name="Lipzen A."/>
            <person name="Morin E."/>
            <person name="Grigoriev I.V."/>
            <person name="Henrissat B."/>
            <person name="Lindahl B."/>
            <person name="Martin F."/>
        </authorList>
    </citation>
    <scope>NUCLEOTIDE SEQUENCE</scope>
    <source>
        <strain evidence="2">JB14</strain>
    </source>
</reference>
<feature type="chain" id="PRO_5025626619" evidence="1">
    <location>
        <begin position="21"/>
        <end position="189"/>
    </location>
</feature>